<keyword evidence="4" id="KW-1185">Reference proteome</keyword>
<gene>
    <name evidence="3" type="ORF">QR680_000854</name>
</gene>
<protein>
    <submittedName>
        <fullName evidence="3">Uncharacterized protein</fullName>
    </submittedName>
</protein>
<feature type="region of interest" description="Disordered" evidence="1">
    <location>
        <begin position="275"/>
        <end position="304"/>
    </location>
</feature>
<accession>A0AA39GWX9</accession>
<evidence type="ECO:0000256" key="2">
    <source>
        <dbReference type="SAM" id="Phobius"/>
    </source>
</evidence>
<reference evidence="3" key="1">
    <citation type="submission" date="2023-06" db="EMBL/GenBank/DDBJ databases">
        <title>Genomic analysis of the entomopathogenic nematode Steinernema hermaphroditum.</title>
        <authorList>
            <person name="Schwarz E.M."/>
            <person name="Heppert J.K."/>
            <person name="Baniya A."/>
            <person name="Schwartz H.T."/>
            <person name="Tan C.-H."/>
            <person name="Antoshechkin I."/>
            <person name="Sternberg P.W."/>
            <person name="Goodrich-Blair H."/>
            <person name="Dillman A.R."/>
        </authorList>
    </citation>
    <scope>NUCLEOTIDE SEQUENCE</scope>
    <source>
        <strain evidence="3">PS9179</strain>
        <tissue evidence="3">Whole animal</tissue>
    </source>
</reference>
<name>A0AA39GWX9_9BILA</name>
<dbReference type="EMBL" id="JAUCMV010000005">
    <property type="protein sequence ID" value="KAK0394646.1"/>
    <property type="molecule type" value="Genomic_DNA"/>
</dbReference>
<dbReference type="Proteomes" id="UP001175271">
    <property type="component" value="Unassembled WGS sequence"/>
</dbReference>
<keyword evidence="2" id="KW-0812">Transmembrane</keyword>
<feature type="compositionally biased region" description="Low complexity" evidence="1">
    <location>
        <begin position="241"/>
        <end position="256"/>
    </location>
</feature>
<feature type="region of interest" description="Disordered" evidence="1">
    <location>
        <begin position="230"/>
        <end position="257"/>
    </location>
</feature>
<keyword evidence="2" id="KW-1133">Transmembrane helix</keyword>
<comment type="caution">
    <text evidence="3">The sequence shown here is derived from an EMBL/GenBank/DDBJ whole genome shotgun (WGS) entry which is preliminary data.</text>
</comment>
<evidence type="ECO:0000313" key="3">
    <source>
        <dbReference type="EMBL" id="KAK0394646.1"/>
    </source>
</evidence>
<proteinExistence type="predicted"/>
<evidence type="ECO:0000256" key="1">
    <source>
        <dbReference type="SAM" id="MobiDB-lite"/>
    </source>
</evidence>
<feature type="transmembrane region" description="Helical" evidence="2">
    <location>
        <begin position="15"/>
        <end position="45"/>
    </location>
</feature>
<evidence type="ECO:0000313" key="4">
    <source>
        <dbReference type="Proteomes" id="UP001175271"/>
    </source>
</evidence>
<organism evidence="3 4">
    <name type="scientific">Steinernema hermaphroditum</name>
    <dbReference type="NCBI Taxonomy" id="289476"/>
    <lineage>
        <taxon>Eukaryota</taxon>
        <taxon>Metazoa</taxon>
        <taxon>Ecdysozoa</taxon>
        <taxon>Nematoda</taxon>
        <taxon>Chromadorea</taxon>
        <taxon>Rhabditida</taxon>
        <taxon>Tylenchina</taxon>
        <taxon>Panagrolaimomorpha</taxon>
        <taxon>Strongyloidoidea</taxon>
        <taxon>Steinernematidae</taxon>
        <taxon>Steinernema</taxon>
    </lineage>
</organism>
<dbReference type="AlphaFoldDB" id="A0AA39GWX9"/>
<sequence>MCVAFVLLMNSFYKVYYWLFDLCEHVVAMLLLLGALCLIFTPLLFSVHPSIDVEMFEESQPDRSHFALNASPFQEEQRPLFTIVILVTGVVGGLVIVITVVYFYRFCLRKRPPVTTTGKPEQKREQVRSLAQSQCRPLPIPSLIPHADHNPLYQHFMPQSQQTKPALPEKSVLLDLASDTSKIAQVFPLMTRTPGQPSQKLFETQQAQPVQIQVPIQVQVTKPTIEFQKADSETAPRAPMQTSQQTQKAASQHSSTHFLNVEQPTPYRARSAEFLSPSKGIDDDELRRASFDGTGRRPGTGRQLPSTEHLQAVDFVGL</sequence>
<keyword evidence="2" id="KW-0472">Membrane</keyword>
<feature type="transmembrane region" description="Helical" evidence="2">
    <location>
        <begin position="80"/>
        <end position="104"/>
    </location>
</feature>